<name>X0X2D3_9ZZZZ</name>
<feature type="non-terminal residue" evidence="1">
    <location>
        <position position="1"/>
    </location>
</feature>
<sequence>AIINLVKNDRISDSPDLAFEVTGADSNPAQILLDILEGNGNYFNPGLNIPSSVNRQSFLDSIAFCNAEGFECNTAILDGSYGETEQALKESGSLLLLNFGGIYNLRPETKSDAVAELWVTDDVTKDSIVRDSWSLESIDETTKFNVLRVTYQDAENDYISRDIVIDVTGEVDTINGVLPQIIENGSLIDISDSESDFLRASTRNFPAVTSRAQALKLGIQEFKKQNLINFAFSFEVSIRHSFLEV</sequence>
<feature type="non-terminal residue" evidence="1">
    <location>
        <position position="245"/>
    </location>
</feature>
<comment type="caution">
    <text evidence="1">The sequence shown here is derived from an EMBL/GenBank/DDBJ whole genome shotgun (WGS) entry which is preliminary data.</text>
</comment>
<proteinExistence type="predicted"/>
<dbReference type="AlphaFoldDB" id="X0X2D3"/>
<accession>X0X2D3</accession>
<gene>
    <name evidence="1" type="ORF">S01H1_70900</name>
</gene>
<protein>
    <submittedName>
        <fullName evidence="1">Uncharacterized protein</fullName>
    </submittedName>
</protein>
<dbReference type="EMBL" id="BARS01047175">
    <property type="protein sequence ID" value="GAG37185.1"/>
    <property type="molecule type" value="Genomic_DNA"/>
</dbReference>
<reference evidence="1" key="1">
    <citation type="journal article" date="2014" name="Front. Microbiol.">
        <title>High frequency of phylogenetically diverse reductive dehalogenase-homologous genes in deep subseafloor sedimentary metagenomes.</title>
        <authorList>
            <person name="Kawai M."/>
            <person name="Futagami T."/>
            <person name="Toyoda A."/>
            <person name="Takaki Y."/>
            <person name="Nishi S."/>
            <person name="Hori S."/>
            <person name="Arai W."/>
            <person name="Tsubouchi T."/>
            <person name="Morono Y."/>
            <person name="Uchiyama I."/>
            <person name="Ito T."/>
            <person name="Fujiyama A."/>
            <person name="Inagaki F."/>
            <person name="Takami H."/>
        </authorList>
    </citation>
    <scope>NUCLEOTIDE SEQUENCE</scope>
    <source>
        <strain evidence="1">Expedition CK06-06</strain>
    </source>
</reference>
<evidence type="ECO:0000313" key="1">
    <source>
        <dbReference type="EMBL" id="GAG37185.1"/>
    </source>
</evidence>
<organism evidence="1">
    <name type="scientific">marine sediment metagenome</name>
    <dbReference type="NCBI Taxonomy" id="412755"/>
    <lineage>
        <taxon>unclassified sequences</taxon>
        <taxon>metagenomes</taxon>
        <taxon>ecological metagenomes</taxon>
    </lineage>
</organism>